<evidence type="ECO:0000313" key="3">
    <source>
        <dbReference type="Proteomes" id="UP000248806"/>
    </source>
</evidence>
<comment type="caution">
    <text evidence="2">The sequence shown here is derived from an EMBL/GenBank/DDBJ whole genome shotgun (WGS) entry which is preliminary data.</text>
</comment>
<reference evidence="2 3" key="1">
    <citation type="submission" date="2018-06" db="EMBL/GenBank/DDBJ databases">
        <title>Genomic Encyclopedia of Archaeal and Bacterial Type Strains, Phase II (KMG-II): from individual species to whole genera.</title>
        <authorList>
            <person name="Goeker M."/>
        </authorList>
    </citation>
    <scope>NUCLEOTIDE SEQUENCE [LARGE SCALE GENOMIC DNA]</scope>
    <source>
        <strain evidence="2 3">ATCC BAA-1881</strain>
    </source>
</reference>
<accession>A0A326TRE7</accession>
<dbReference type="Proteomes" id="UP000248806">
    <property type="component" value="Unassembled WGS sequence"/>
</dbReference>
<sequence>MTLVRRFWLALAILALLSLALIFWLTLTPRQPAPSIAYPTSPASSPTITPTPTLSPTLTRPSTSTLPEPTLQAYPHDSEPQPAPRF</sequence>
<protein>
    <submittedName>
        <fullName evidence="2">Uncharacterized protein</fullName>
    </submittedName>
</protein>
<feature type="region of interest" description="Disordered" evidence="1">
    <location>
        <begin position="35"/>
        <end position="86"/>
    </location>
</feature>
<proteinExistence type="predicted"/>
<dbReference type="RefSeq" id="WP_111326786.1">
    <property type="nucleotide sequence ID" value="NZ_BIFX01000002.1"/>
</dbReference>
<feature type="compositionally biased region" description="Low complexity" evidence="1">
    <location>
        <begin position="35"/>
        <end position="71"/>
    </location>
</feature>
<organism evidence="2 3">
    <name type="scientific">Thermosporothrix hazakensis</name>
    <dbReference type="NCBI Taxonomy" id="644383"/>
    <lineage>
        <taxon>Bacteria</taxon>
        <taxon>Bacillati</taxon>
        <taxon>Chloroflexota</taxon>
        <taxon>Ktedonobacteria</taxon>
        <taxon>Ktedonobacterales</taxon>
        <taxon>Thermosporotrichaceae</taxon>
        <taxon>Thermosporothrix</taxon>
    </lineage>
</organism>
<evidence type="ECO:0000313" key="2">
    <source>
        <dbReference type="EMBL" id="PZW18105.1"/>
    </source>
</evidence>
<name>A0A326TRE7_THEHA</name>
<keyword evidence="3" id="KW-1185">Reference proteome</keyword>
<dbReference type="AlphaFoldDB" id="A0A326TRE7"/>
<gene>
    <name evidence="2" type="ORF">EI42_06331</name>
</gene>
<evidence type="ECO:0000256" key="1">
    <source>
        <dbReference type="SAM" id="MobiDB-lite"/>
    </source>
</evidence>
<dbReference type="EMBL" id="QKUF01000060">
    <property type="protein sequence ID" value="PZW18105.1"/>
    <property type="molecule type" value="Genomic_DNA"/>
</dbReference>